<gene>
    <name evidence="6" type="primary">pyrE</name>
    <name evidence="7" type="ORF">PZ740_00275</name>
</gene>
<dbReference type="EC" id="2.4.2.10" evidence="2 6"/>
<evidence type="ECO:0000256" key="4">
    <source>
        <dbReference type="ARBA" id="ARBA00022679"/>
    </source>
</evidence>
<keyword evidence="3 6" id="KW-0328">Glycosyltransferase</keyword>
<feature type="binding site" evidence="6">
    <location>
        <position position="105"/>
    </location>
    <ligand>
        <name>5-phospho-alpha-D-ribose 1-diphosphate</name>
        <dbReference type="ChEBI" id="CHEBI:58017"/>
        <note>ligand shared between dimeric partners</note>
    </ligand>
</feature>
<dbReference type="NCBIfam" id="NF001729">
    <property type="entry name" value="PRK00455.1-3"/>
    <property type="match status" value="1"/>
</dbReference>
<evidence type="ECO:0000313" key="7">
    <source>
        <dbReference type="EMBL" id="MDF1584816.1"/>
    </source>
</evidence>
<dbReference type="InterPro" id="IPR000836">
    <property type="entry name" value="PRTase_dom"/>
</dbReference>
<keyword evidence="4 6" id="KW-0808">Transferase</keyword>
<dbReference type="GO" id="GO:0004588">
    <property type="term" value="F:orotate phosphoribosyltransferase activity"/>
    <property type="evidence" value="ECO:0007669"/>
    <property type="project" value="UniProtKB-UniRule"/>
</dbReference>
<keyword evidence="8" id="KW-1185">Reference proteome</keyword>
<evidence type="ECO:0000313" key="8">
    <source>
        <dbReference type="Proteomes" id="UP001301140"/>
    </source>
</evidence>
<dbReference type="GO" id="GO:0000287">
    <property type="term" value="F:magnesium ion binding"/>
    <property type="evidence" value="ECO:0007669"/>
    <property type="project" value="UniProtKB-UniRule"/>
</dbReference>
<comment type="catalytic activity">
    <reaction evidence="6">
        <text>orotidine 5'-phosphate + diphosphate = orotate + 5-phospho-alpha-D-ribose 1-diphosphate</text>
        <dbReference type="Rhea" id="RHEA:10380"/>
        <dbReference type="ChEBI" id="CHEBI:30839"/>
        <dbReference type="ChEBI" id="CHEBI:33019"/>
        <dbReference type="ChEBI" id="CHEBI:57538"/>
        <dbReference type="ChEBI" id="CHEBI:58017"/>
        <dbReference type="EC" id="2.4.2.10"/>
    </reaction>
</comment>
<dbReference type="InterPro" id="IPR029057">
    <property type="entry name" value="PRTase-like"/>
</dbReference>
<comment type="pathway">
    <text evidence="1 6">Pyrimidine metabolism; UMP biosynthesis via de novo pathway; UMP from orotate: step 1/2.</text>
</comment>
<dbReference type="GO" id="GO:0044205">
    <property type="term" value="P:'de novo' UMP biosynthetic process"/>
    <property type="evidence" value="ECO:0007669"/>
    <property type="project" value="UniProtKB-UniRule"/>
</dbReference>
<sequence>MEARPFAARTAEILLETGAVRVSMKRPFMLTSGWASPVYVDCRRLISFPDLRSEIVDMALVAIRRAVDTRELDGLAGGETAGIPFASWLADRLRLSMSYIRKKPKGFGENAQIEGVLQPGARTLLVDDLTTDARSKLLFCAALRRAGVQVEHGFVIFFYDVFPGAREAMEDLGLRLHSLATWRELIEVARERRALEPPALAEVDAFLADPPAWSAAHGGRSEPLRWG</sequence>
<reference evidence="7 8" key="1">
    <citation type="submission" date="2023-03" db="EMBL/GenBank/DDBJ databases">
        <title>YIM 152171 draft genome.</title>
        <authorList>
            <person name="Yang Z."/>
        </authorList>
    </citation>
    <scope>NUCLEOTIDE SEQUENCE [LARGE SCALE GENOMIC DNA]</scope>
    <source>
        <strain evidence="7 8">YIM 152171</strain>
    </source>
</reference>
<feature type="binding site" description="in other chain" evidence="6">
    <location>
        <position position="102"/>
    </location>
    <ligand>
        <name>5-phospho-alpha-D-ribose 1-diphosphate</name>
        <dbReference type="ChEBI" id="CHEBI:58017"/>
        <note>ligand shared between dimeric partners</note>
    </ligand>
</feature>
<feature type="binding site" description="in other chain" evidence="6">
    <location>
        <begin position="127"/>
        <end position="135"/>
    </location>
    <ligand>
        <name>5-phospho-alpha-D-ribose 1-diphosphate</name>
        <dbReference type="ChEBI" id="CHEBI:58017"/>
        <note>ligand shared between dimeric partners</note>
    </ligand>
</feature>
<evidence type="ECO:0000256" key="3">
    <source>
        <dbReference type="ARBA" id="ARBA00022676"/>
    </source>
</evidence>
<dbReference type="HAMAP" id="MF_01208">
    <property type="entry name" value="PyrE"/>
    <property type="match status" value="1"/>
</dbReference>
<dbReference type="SUPFAM" id="SSF53271">
    <property type="entry name" value="PRTase-like"/>
    <property type="match status" value="1"/>
</dbReference>
<feature type="binding site" evidence="6">
    <location>
        <position position="131"/>
    </location>
    <ligand>
        <name>orotate</name>
        <dbReference type="ChEBI" id="CHEBI:30839"/>
    </ligand>
</feature>
<dbReference type="EMBL" id="JARGEQ010000001">
    <property type="protein sequence ID" value="MDF1584816.1"/>
    <property type="molecule type" value="Genomic_DNA"/>
</dbReference>
<organism evidence="7 8">
    <name type="scientific">Marinimicrococcus flavescens</name>
    <dbReference type="NCBI Taxonomy" id="3031815"/>
    <lineage>
        <taxon>Bacteria</taxon>
        <taxon>Pseudomonadati</taxon>
        <taxon>Pseudomonadota</taxon>
        <taxon>Alphaproteobacteria</taxon>
        <taxon>Geminicoccales</taxon>
        <taxon>Geminicoccaceae</taxon>
        <taxon>Marinimicrococcus</taxon>
    </lineage>
</organism>
<dbReference type="GO" id="GO:0019856">
    <property type="term" value="P:pyrimidine nucleobase biosynthetic process"/>
    <property type="evidence" value="ECO:0007669"/>
    <property type="project" value="TreeGrafter"/>
</dbReference>
<keyword evidence="5 6" id="KW-0665">Pyrimidine biosynthesis</keyword>
<comment type="caution">
    <text evidence="7">The sequence shown here is derived from an EMBL/GenBank/DDBJ whole genome shotgun (WGS) entry which is preliminary data.</text>
</comment>
<comment type="cofactor">
    <cofactor evidence="6">
        <name>Mg(2+)</name>
        <dbReference type="ChEBI" id="CHEBI:18420"/>
    </cofactor>
</comment>
<comment type="similarity">
    <text evidence="6">Belongs to the purine/pyrimidine phosphoribosyltransferase family. PyrE subfamily.</text>
</comment>
<comment type="caution">
    <text evidence="6">Lacks conserved residue(s) required for the propagation of feature annotation.</text>
</comment>
<evidence type="ECO:0000256" key="2">
    <source>
        <dbReference type="ARBA" id="ARBA00011971"/>
    </source>
</evidence>
<proteinExistence type="inferred from homology"/>
<evidence type="ECO:0000256" key="1">
    <source>
        <dbReference type="ARBA" id="ARBA00004889"/>
    </source>
</evidence>
<name>A0AAP3UY61_9PROT</name>
<dbReference type="AlphaFoldDB" id="A0AAP3UY61"/>
<dbReference type="PANTHER" id="PTHR19278:SF9">
    <property type="entry name" value="URIDINE 5'-MONOPHOSPHATE SYNTHASE"/>
    <property type="match status" value="1"/>
</dbReference>
<evidence type="ECO:0000256" key="6">
    <source>
        <dbReference type="HAMAP-Rule" id="MF_01208"/>
    </source>
</evidence>
<keyword evidence="6" id="KW-0460">Magnesium</keyword>
<evidence type="ECO:0000256" key="5">
    <source>
        <dbReference type="ARBA" id="ARBA00022975"/>
    </source>
</evidence>
<protein>
    <recommendedName>
        <fullName evidence="2 6">Orotate phosphoribosyltransferase</fullName>
        <shortName evidence="6">OPRT</shortName>
        <shortName evidence="6">OPRTase</shortName>
        <ecNumber evidence="2 6">2.4.2.10</ecNumber>
    </recommendedName>
</protein>
<dbReference type="CDD" id="cd06223">
    <property type="entry name" value="PRTases_typeI"/>
    <property type="match status" value="1"/>
</dbReference>
<comment type="subunit">
    <text evidence="6">Homodimer.</text>
</comment>
<dbReference type="Proteomes" id="UP001301140">
    <property type="component" value="Unassembled WGS sequence"/>
</dbReference>
<comment type="function">
    <text evidence="6">Catalyzes the transfer of a ribosyl phosphate group from 5-phosphoribose 1-diphosphate to orotate, leading to the formation of orotidine monophosphate (OMP).</text>
</comment>
<accession>A0AAP3UY61</accession>
<dbReference type="Gene3D" id="3.40.50.2020">
    <property type="match status" value="1"/>
</dbReference>
<dbReference type="RefSeq" id="WP_327787220.1">
    <property type="nucleotide sequence ID" value="NZ_JARGEQ010000001.1"/>
</dbReference>
<dbReference type="InterPro" id="IPR023031">
    <property type="entry name" value="OPRT"/>
</dbReference>
<feature type="binding site" evidence="6">
    <location>
        <position position="101"/>
    </location>
    <ligand>
        <name>5-phospho-alpha-D-ribose 1-diphosphate</name>
        <dbReference type="ChEBI" id="CHEBI:58017"/>
        <note>ligand shared between dimeric partners</note>
    </ligand>
</feature>
<dbReference type="PANTHER" id="PTHR19278">
    <property type="entry name" value="OROTATE PHOSPHORIBOSYLTRANSFERASE"/>
    <property type="match status" value="1"/>
</dbReference>